<evidence type="ECO:0000313" key="7">
    <source>
        <dbReference type="EMBL" id="MBC3873133.1"/>
    </source>
</evidence>
<keyword evidence="5 6" id="KW-0472">Membrane</keyword>
<organism evidence="7 8">
    <name type="scientific">Undibacterium flavidum</name>
    <dbReference type="NCBI Taxonomy" id="2762297"/>
    <lineage>
        <taxon>Bacteria</taxon>
        <taxon>Pseudomonadati</taxon>
        <taxon>Pseudomonadota</taxon>
        <taxon>Betaproteobacteria</taxon>
        <taxon>Burkholderiales</taxon>
        <taxon>Oxalobacteraceae</taxon>
        <taxon>Undibacterium</taxon>
    </lineage>
</organism>
<reference evidence="7 8" key="1">
    <citation type="submission" date="2020-08" db="EMBL/GenBank/DDBJ databases">
        <title>Novel species isolated from subtropical streams in China.</title>
        <authorList>
            <person name="Lu H."/>
        </authorList>
    </citation>
    <scope>NUCLEOTIDE SEQUENCE [LARGE SCALE GENOMIC DNA]</scope>
    <source>
        <strain evidence="7 8">LX15W</strain>
    </source>
</reference>
<evidence type="ECO:0000256" key="5">
    <source>
        <dbReference type="ARBA" id="ARBA00023136"/>
    </source>
</evidence>
<dbReference type="InterPro" id="IPR006696">
    <property type="entry name" value="DUF423"/>
</dbReference>
<sequence length="126" mass="13515">MQERHLLAFGALNLFIAIAAGAFGAHGLKSQLSSEMLAIWQTAVQYQMLHGLALFALASLSQPWPARTIRRSAIAMLLGILLFSGSLYALALSGIRILGAITPIGGLAFLFAWANLFWIALTTKST</sequence>
<evidence type="ECO:0000313" key="8">
    <source>
        <dbReference type="Proteomes" id="UP000624279"/>
    </source>
</evidence>
<feature type="transmembrane region" description="Helical" evidence="6">
    <location>
        <begin position="72"/>
        <end position="91"/>
    </location>
</feature>
<dbReference type="PANTHER" id="PTHR43461:SF1">
    <property type="entry name" value="TRANSMEMBRANE PROTEIN 256"/>
    <property type="match status" value="1"/>
</dbReference>
<dbReference type="PANTHER" id="PTHR43461">
    <property type="entry name" value="TRANSMEMBRANE PROTEIN 256"/>
    <property type="match status" value="1"/>
</dbReference>
<evidence type="ECO:0000256" key="3">
    <source>
        <dbReference type="ARBA" id="ARBA00022692"/>
    </source>
</evidence>
<keyword evidence="8" id="KW-1185">Reference proteome</keyword>
<feature type="transmembrane region" description="Helical" evidence="6">
    <location>
        <begin position="37"/>
        <end position="60"/>
    </location>
</feature>
<keyword evidence="3 6" id="KW-0812">Transmembrane</keyword>
<dbReference type="EMBL" id="JACOGA010000004">
    <property type="protein sequence ID" value="MBC3873133.1"/>
    <property type="molecule type" value="Genomic_DNA"/>
</dbReference>
<keyword evidence="4 6" id="KW-1133">Transmembrane helix</keyword>
<evidence type="ECO:0000256" key="4">
    <source>
        <dbReference type="ARBA" id="ARBA00022989"/>
    </source>
</evidence>
<comment type="similarity">
    <text evidence="2">Belongs to the UPF0382 family.</text>
</comment>
<comment type="caution">
    <text evidence="7">The sequence shown here is derived from an EMBL/GenBank/DDBJ whole genome shotgun (WGS) entry which is preliminary data.</text>
</comment>
<name>A0ABR6Y932_9BURK</name>
<evidence type="ECO:0000256" key="2">
    <source>
        <dbReference type="ARBA" id="ARBA00009694"/>
    </source>
</evidence>
<dbReference type="Pfam" id="PF04241">
    <property type="entry name" value="DUF423"/>
    <property type="match status" value="1"/>
</dbReference>
<evidence type="ECO:0000256" key="6">
    <source>
        <dbReference type="SAM" id="Phobius"/>
    </source>
</evidence>
<feature type="transmembrane region" description="Helical" evidence="6">
    <location>
        <begin position="97"/>
        <end position="121"/>
    </location>
</feature>
<proteinExistence type="inferred from homology"/>
<protein>
    <submittedName>
        <fullName evidence="7">DUF423 domain-containing protein</fullName>
    </submittedName>
</protein>
<gene>
    <name evidence="7" type="ORF">H8K55_06000</name>
</gene>
<accession>A0ABR6Y932</accession>
<dbReference type="Proteomes" id="UP000624279">
    <property type="component" value="Unassembled WGS sequence"/>
</dbReference>
<comment type="subcellular location">
    <subcellularLocation>
        <location evidence="1">Membrane</location>
        <topology evidence="1">Multi-pass membrane protein</topology>
    </subcellularLocation>
</comment>
<evidence type="ECO:0000256" key="1">
    <source>
        <dbReference type="ARBA" id="ARBA00004141"/>
    </source>
</evidence>